<comment type="caution">
    <text evidence="1">The sequence shown here is derived from an EMBL/GenBank/DDBJ whole genome shotgun (WGS) entry which is preliminary data.</text>
</comment>
<dbReference type="OrthoDB" id="9799862at2"/>
<proteinExistence type="predicted"/>
<dbReference type="Pfam" id="PF06289">
    <property type="entry name" value="FlbD"/>
    <property type="match status" value="1"/>
</dbReference>
<organism evidence="1 2">
    <name type="scientific">Salipaludibacillus neizhouensis</name>
    <dbReference type="NCBI Taxonomy" id="885475"/>
    <lineage>
        <taxon>Bacteria</taxon>
        <taxon>Bacillati</taxon>
        <taxon>Bacillota</taxon>
        <taxon>Bacilli</taxon>
        <taxon>Bacillales</taxon>
        <taxon>Bacillaceae</taxon>
    </lineage>
</organism>
<evidence type="ECO:0008006" key="3">
    <source>
        <dbReference type="Google" id="ProtNLM"/>
    </source>
</evidence>
<dbReference type="PANTHER" id="PTHR39185:SF1">
    <property type="entry name" value="SWARMING MOTILITY PROTEIN SWRD"/>
    <property type="match status" value="1"/>
</dbReference>
<sequence>MIILTKLNDQSFTLNALYIEQVQAFPDTTVTLTNGKKIVVKETEQELYQKITEFYKQIGLTSLVSKHYDSNEEV</sequence>
<dbReference type="PANTHER" id="PTHR39185">
    <property type="entry name" value="SWARMING MOTILITY PROTEIN SWRD"/>
    <property type="match status" value="1"/>
</dbReference>
<evidence type="ECO:0000313" key="2">
    <source>
        <dbReference type="Proteomes" id="UP000281498"/>
    </source>
</evidence>
<keyword evidence="2" id="KW-1185">Reference proteome</keyword>
<protein>
    <recommendedName>
        <fullName evidence="3">Flagellar protein FlbD</fullName>
    </recommendedName>
</protein>
<name>A0A3A9KEP5_9BACI</name>
<dbReference type="AlphaFoldDB" id="A0A3A9KEP5"/>
<dbReference type="Proteomes" id="UP000281498">
    <property type="component" value="Unassembled WGS sequence"/>
</dbReference>
<evidence type="ECO:0000313" key="1">
    <source>
        <dbReference type="EMBL" id="RKL69001.1"/>
    </source>
</evidence>
<accession>A0A3A9KEP5</accession>
<dbReference type="InterPro" id="IPR009384">
    <property type="entry name" value="SwrD-like"/>
</dbReference>
<dbReference type="RefSeq" id="WP_110936360.1">
    <property type="nucleotide sequence ID" value="NZ_KZ614146.1"/>
</dbReference>
<dbReference type="EMBL" id="PDOE01000001">
    <property type="protein sequence ID" value="RKL69001.1"/>
    <property type="molecule type" value="Genomic_DNA"/>
</dbReference>
<gene>
    <name evidence="1" type="ORF">CR203_02890</name>
</gene>
<reference evidence="1 2" key="1">
    <citation type="submission" date="2017-10" db="EMBL/GenBank/DDBJ databases">
        <title>Bacillus sp. nov., a halophilic bacterium isolated from a Keqin Lake.</title>
        <authorList>
            <person name="Wang H."/>
        </authorList>
    </citation>
    <scope>NUCLEOTIDE SEQUENCE [LARGE SCALE GENOMIC DNA]</scope>
    <source>
        <strain evidence="1 2">KCTC 13187</strain>
    </source>
</reference>